<dbReference type="Pfam" id="PF02342">
    <property type="entry name" value="TerD"/>
    <property type="match status" value="1"/>
</dbReference>
<dbReference type="InterPro" id="IPR051324">
    <property type="entry name" value="Stress/Tellurium_Resist"/>
</dbReference>
<proteinExistence type="predicted"/>
<evidence type="ECO:0000259" key="2">
    <source>
        <dbReference type="Pfam" id="PF02342"/>
    </source>
</evidence>
<gene>
    <name evidence="3" type="ORF">BV97_00073</name>
</gene>
<dbReference type="InterPro" id="IPR003325">
    <property type="entry name" value="TerD"/>
</dbReference>
<dbReference type="EMBL" id="JFYZ01000001">
    <property type="protein sequence ID" value="EZP84322.1"/>
    <property type="molecule type" value="Genomic_DNA"/>
</dbReference>
<feature type="domain" description="TerD" evidence="2">
    <location>
        <begin position="1"/>
        <end position="186"/>
    </location>
</feature>
<sequence>MSISLKKNASVSLKKEGGDGLSAIMLGVGWDVASSGFLGKILGGGGGSIDLDASCIAFDASGGVVDTVWFQQLVSNDRSIRHSGDNLTGEGDGDDESIAIDLTALSANVETLVLTVNSFRGQTFDKVKNAFGRVVDSRTNRELARFDISDTGSHTGLVLASVKRDGGQWTFKAIGERTTGRTVQDLVSVAARLI</sequence>
<reference evidence="3 4" key="1">
    <citation type="submission" date="2014-03" db="EMBL/GenBank/DDBJ databases">
        <title>Whole genome sequence of Novosphingobium resinovorum KF1.</title>
        <authorList>
            <person name="Gan H.M."/>
            <person name="Gan H.Y."/>
            <person name="Chew T.H."/>
            <person name="Savka M.A."/>
        </authorList>
    </citation>
    <scope>NUCLEOTIDE SEQUENCE [LARGE SCALE GENOMIC DNA]</scope>
    <source>
        <strain evidence="3 4">KF1</strain>
    </source>
</reference>
<dbReference type="eggNOG" id="COG2310">
    <property type="taxonomic scope" value="Bacteria"/>
</dbReference>
<comment type="caution">
    <text evidence="3">The sequence shown here is derived from an EMBL/GenBank/DDBJ whole genome shotgun (WGS) entry which is preliminary data.</text>
</comment>
<dbReference type="PANTHER" id="PTHR32097">
    <property type="entry name" value="CAMP-BINDING PROTEIN 1-RELATED"/>
    <property type="match status" value="1"/>
</dbReference>
<dbReference type="Gene3D" id="2.60.60.30">
    <property type="entry name" value="sav2460 like domains"/>
    <property type="match status" value="1"/>
</dbReference>
<dbReference type="Proteomes" id="UP000024329">
    <property type="component" value="Unassembled WGS sequence"/>
</dbReference>
<dbReference type="PANTHER" id="PTHR32097:SF17">
    <property type="entry name" value="CAMP-BINDING PROTEIN 1-RELATED"/>
    <property type="match status" value="1"/>
</dbReference>
<evidence type="ECO:0000313" key="4">
    <source>
        <dbReference type="Proteomes" id="UP000024329"/>
    </source>
</evidence>
<dbReference type="GO" id="GO:0046690">
    <property type="term" value="P:response to tellurium ion"/>
    <property type="evidence" value="ECO:0007669"/>
    <property type="project" value="UniProtKB-KW"/>
</dbReference>
<evidence type="ECO:0000256" key="1">
    <source>
        <dbReference type="ARBA" id="ARBA00022686"/>
    </source>
</evidence>
<protein>
    <submittedName>
        <fullName evidence="3">Bacterial stress family protein</fullName>
    </submittedName>
</protein>
<name>A0A031K6Y1_9SPHN</name>
<evidence type="ECO:0000313" key="3">
    <source>
        <dbReference type="EMBL" id="EZP84322.1"/>
    </source>
</evidence>
<organism evidence="3 4">
    <name type="scientific">Novosphingobium resinovorum</name>
    <dbReference type="NCBI Taxonomy" id="158500"/>
    <lineage>
        <taxon>Bacteria</taxon>
        <taxon>Pseudomonadati</taxon>
        <taxon>Pseudomonadota</taxon>
        <taxon>Alphaproteobacteria</taxon>
        <taxon>Sphingomonadales</taxon>
        <taxon>Sphingomonadaceae</taxon>
        <taxon>Novosphingobium</taxon>
    </lineage>
</organism>
<accession>A0A031K6Y1</accession>
<dbReference type="PATRIC" id="fig|158500.4.peg.75"/>
<dbReference type="AlphaFoldDB" id="A0A031K6Y1"/>
<keyword evidence="1" id="KW-0778">Tellurium resistance</keyword>
<dbReference type="CDD" id="cd06974">
    <property type="entry name" value="TerD_like"/>
    <property type="match status" value="1"/>
</dbReference>